<keyword evidence="6" id="KW-0966">Cell projection</keyword>
<proteinExistence type="inferred from homology"/>
<dbReference type="Proteomes" id="UP000589520">
    <property type="component" value="Unassembled WGS sequence"/>
</dbReference>
<name>A0A7Y9PHX6_9BACT</name>
<dbReference type="SUPFAM" id="SSF64518">
    <property type="entry name" value="Phase 1 flagellin"/>
    <property type="match status" value="1"/>
</dbReference>
<dbReference type="InterPro" id="IPR001029">
    <property type="entry name" value="Flagellin_N"/>
</dbReference>
<dbReference type="NCBIfam" id="TIGR02550">
    <property type="entry name" value="flagell_flgL"/>
    <property type="match status" value="1"/>
</dbReference>
<dbReference type="InterPro" id="IPR013384">
    <property type="entry name" value="Flagell_FlgL"/>
</dbReference>
<dbReference type="Pfam" id="PF00669">
    <property type="entry name" value="Flagellin_N"/>
    <property type="match status" value="1"/>
</dbReference>
<organism evidence="6 7">
    <name type="scientific">Granulicella arctica</name>
    <dbReference type="NCBI Taxonomy" id="940613"/>
    <lineage>
        <taxon>Bacteria</taxon>
        <taxon>Pseudomonadati</taxon>
        <taxon>Acidobacteriota</taxon>
        <taxon>Terriglobia</taxon>
        <taxon>Terriglobales</taxon>
        <taxon>Acidobacteriaceae</taxon>
        <taxon>Granulicella</taxon>
    </lineage>
</organism>
<dbReference type="RefSeq" id="WP_179491350.1">
    <property type="nucleotide sequence ID" value="NZ_JACCCW010000002.1"/>
</dbReference>
<keyword evidence="6" id="KW-0282">Flagellum</keyword>
<comment type="subcellular location">
    <subcellularLocation>
        <location evidence="1">Bacterial flagellum</location>
    </subcellularLocation>
</comment>
<dbReference type="GO" id="GO:0009424">
    <property type="term" value="C:bacterial-type flagellum hook"/>
    <property type="evidence" value="ECO:0007669"/>
    <property type="project" value="InterPro"/>
</dbReference>
<dbReference type="PANTHER" id="PTHR42792:SF1">
    <property type="entry name" value="FLAGELLAR HOOK-ASSOCIATED PROTEIN 3"/>
    <property type="match status" value="1"/>
</dbReference>
<dbReference type="Gene3D" id="1.20.1330.10">
    <property type="entry name" value="f41 fragment of flagellin, N-terminal domain"/>
    <property type="match status" value="1"/>
</dbReference>
<dbReference type="PANTHER" id="PTHR42792">
    <property type="entry name" value="FLAGELLIN"/>
    <property type="match status" value="1"/>
</dbReference>
<evidence type="ECO:0000313" key="7">
    <source>
        <dbReference type="Proteomes" id="UP000589520"/>
    </source>
</evidence>
<keyword evidence="7" id="KW-1185">Reference proteome</keyword>
<sequence length="296" mass="29973">MRVDPNYVLNLSSSLDLSSSQESQLTSELSSGLRVSSLSVDPTAVAQSALLDTAISQEDTYVQTASGETSRLQAADSALGEVVTQVTSAVSLAVSAGNGTLSSSDLSSVQQQLTAVRDSVLALANTSYGGTYLFSGSQGTTKPFAIDTSTVPATTTYSGDSVTQSVVTPTGQSIQVNLPGAAVFGSVLGALNQLIADFSGTGVSATVATDGAALTTALGQVSTQRSVLDSSLSTLESTSTYTQTQAANATNAQSTLMSADTATVATQLSAAETQHQALLSVISGLEQATDLFGYLH</sequence>
<feature type="domain" description="Flagellin N-terminal" evidence="4">
    <location>
        <begin position="9"/>
        <end position="138"/>
    </location>
</feature>
<dbReference type="InterPro" id="IPR001492">
    <property type="entry name" value="Flagellin"/>
</dbReference>
<accession>A0A7Y9PHX6</accession>
<dbReference type="EMBL" id="JACCCW010000002">
    <property type="protein sequence ID" value="NYF80161.1"/>
    <property type="molecule type" value="Genomic_DNA"/>
</dbReference>
<gene>
    <name evidence="6" type="ORF">HDF17_002481</name>
</gene>
<evidence type="ECO:0000256" key="3">
    <source>
        <dbReference type="ARBA" id="ARBA00023143"/>
    </source>
</evidence>
<evidence type="ECO:0000256" key="2">
    <source>
        <dbReference type="ARBA" id="ARBA00005709"/>
    </source>
</evidence>
<evidence type="ECO:0000313" key="6">
    <source>
        <dbReference type="EMBL" id="NYF80161.1"/>
    </source>
</evidence>
<evidence type="ECO:0000256" key="1">
    <source>
        <dbReference type="ARBA" id="ARBA00004365"/>
    </source>
</evidence>
<dbReference type="AlphaFoldDB" id="A0A7Y9PHX6"/>
<dbReference type="InterPro" id="IPR046358">
    <property type="entry name" value="Flagellin_C"/>
</dbReference>
<reference evidence="6 7" key="1">
    <citation type="submission" date="2020-07" db="EMBL/GenBank/DDBJ databases">
        <title>Genomic Encyclopedia of Type Strains, Phase IV (KMG-V): Genome sequencing to study the core and pangenomes of soil and plant-associated prokaryotes.</title>
        <authorList>
            <person name="Whitman W."/>
        </authorList>
    </citation>
    <scope>NUCLEOTIDE SEQUENCE [LARGE SCALE GENOMIC DNA]</scope>
    <source>
        <strain evidence="6 7">X4EP2</strain>
    </source>
</reference>
<comment type="similarity">
    <text evidence="2">Belongs to the bacterial flagellin family.</text>
</comment>
<keyword evidence="6" id="KW-0969">Cilium</keyword>
<keyword evidence="3" id="KW-0975">Bacterial flagellum</keyword>
<evidence type="ECO:0000259" key="5">
    <source>
        <dbReference type="Pfam" id="PF00700"/>
    </source>
</evidence>
<feature type="domain" description="Flagellin C-terminal" evidence="5">
    <location>
        <begin position="213"/>
        <end position="288"/>
    </location>
</feature>
<dbReference type="GO" id="GO:0005198">
    <property type="term" value="F:structural molecule activity"/>
    <property type="evidence" value="ECO:0007669"/>
    <property type="project" value="InterPro"/>
</dbReference>
<evidence type="ECO:0000259" key="4">
    <source>
        <dbReference type="Pfam" id="PF00669"/>
    </source>
</evidence>
<comment type="caution">
    <text evidence="6">The sequence shown here is derived from an EMBL/GenBank/DDBJ whole genome shotgun (WGS) entry which is preliminary data.</text>
</comment>
<protein>
    <submittedName>
        <fullName evidence="6">Flagellar hook-associated protein 3 FlgL</fullName>
    </submittedName>
</protein>
<dbReference type="Pfam" id="PF00700">
    <property type="entry name" value="Flagellin_C"/>
    <property type="match status" value="1"/>
</dbReference>
<dbReference type="GO" id="GO:0071973">
    <property type="term" value="P:bacterial-type flagellum-dependent cell motility"/>
    <property type="evidence" value="ECO:0007669"/>
    <property type="project" value="InterPro"/>
</dbReference>